<dbReference type="PROSITE" id="PS50893">
    <property type="entry name" value="ABC_TRANSPORTER_2"/>
    <property type="match status" value="1"/>
</dbReference>
<dbReference type="RefSeq" id="WP_019950225.1">
    <property type="nucleotide sequence ID" value="NZ_JBHLVX010000042.1"/>
</dbReference>
<accession>A0ABV6G3Z8</accession>
<dbReference type="PROSITE" id="PS00211">
    <property type="entry name" value="ABC_TRANSPORTER_1"/>
    <property type="match status" value="1"/>
</dbReference>
<proteinExistence type="inferred from homology"/>
<dbReference type="EMBL" id="JBHLVX010000042">
    <property type="protein sequence ID" value="MFC0268355.1"/>
    <property type="molecule type" value="Genomic_DNA"/>
</dbReference>
<feature type="domain" description="ABC transporter" evidence="5">
    <location>
        <begin position="22"/>
        <end position="245"/>
    </location>
</feature>
<dbReference type="PANTHER" id="PTHR42788">
    <property type="entry name" value="TAURINE IMPORT ATP-BINDING PROTEIN-RELATED"/>
    <property type="match status" value="1"/>
</dbReference>
<dbReference type="PANTHER" id="PTHR42788:SF19">
    <property type="entry name" value="ALIPHATIC SULFONATES IMPORT ATP-BINDING PROTEIN SSUB 2"/>
    <property type="match status" value="1"/>
</dbReference>
<sequence length="260" mass="28107">MPSSSSRQTSNNTLQDCDDGVLRIEAARLAFTEHCLFDGLSMTLPAHGWTCLLGRSGCGKSSLLRMIAGLPVAPDASLSVGNGAGQPLNLRVAWMAQQDLLLPWRRVIDNVSLGAAMRGERADRERAMALLEQVGLGHTARRYPQTLSGGERSRVALARTLYESAPLVLMDEPFAALDALTRLDLHALAHRLLAGRRVVMVTHDPLEALRMANQILVMRGTPARLDSLDVPSQPAPRDPATPAMSNNHARLLAMLDEVAA</sequence>
<keyword evidence="7" id="KW-1185">Reference proteome</keyword>
<evidence type="ECO:0000259" key="5">
    <source>
        <dbReference type="PROSITE" id="PS50893"/>
    </source>
</evidence>
<dbReference type="GO" id="GO:0005524">
    <property type="term" value="F:ATP binding"/>
    <property type="evidence" value="ECO:0007669"/>
    <property type="project" value="UniProtKB-KW"/>
</dbReference>
<dbReference type="SUPFAM" id="SSF52540">
    <property type="entry name" value="P-loop containing nucleoside triphosphate hydrolases"/>
    <property type="match status" value="1"/>
</dbReference>
<evidence type="ECO:0000256" key="2">
    <source>
        <dbReference type="ARBA" id="ARBA00022448"/>
    </source>
</evidence>
<gene>
    <name evidence="6" type="ORF">ACFFHW_10255</name>
</gene>
<keyword evidence="2" id="KW-0813">Transport</keyword>
<keyword evidence="3" id="KW-0547">Nucleotide-binding</keyword>
<dbReference type="InterPro" id="IPR027417">
    <property type="entry name" value="P-loop_NTPase"/>
</dbReference>
<evidence type="ECO:0000313" key="7">
    <source>
        <dbReference type="Proteomes" id="UP001589814"/>
    </source>
</evidence>
<protein>
    <submittedName>
        <fullName evidence="6">ABC transporter ATP-binding protein</fullName>
    </submittedName>
</protein>
<comment type="similarity">
    <text evidence="1">Belongs to the ABC transporter superfamily.</text>
</comment>
<name>A0ABV6G3Z8_9GAMM</name>
<evidence type="ECO:0000256" key="3">
    <source>
        <dbReference type="ARBA" id="ARBA00022741"/>
    </source>
</evidence>
<dbReference type="InterPro" id="IPR050166">
    <property type="entry name" value="ABC_transporter_ATP-bind"/>
</dbReference>
<dbReference type="Proteomes" id="UP001589814">
    <property type="component" value="Unassembled WGS sequence"/>
</dbReference>
<dbReference type="Gene3D" id="3.40.50.300">
    <property type="entry name" value="P-loop containing nucleotide triphosphate hydrolases"/>
    <property type="match status" value="1"/>
</dbReference>
<dbReference type="InterPro" id="IPR003593">
    <property type="entry name" value="AAA+_ATPase"/>
</dbReference>
<dbReference type="Pfam" id="PF00005">
    <property type="entry name" value="ABC_tran"/>
    <property type="match status" value="1"/>
</dbReference>
<evidence type="ECO:0000256" key="1">
    <source>
        <dbReference type="ARBA" id="ARBA00005417"/>
    </source>
</evidence>
<dbReference type="SMART" id="SM00382">
    <property type="entry name" value="AAA"/>
    <property type="match status" value="1"/>
</dbReference>
<comment type="caution">
    <text evidence="6">The sequence shown here is derived from an EMBL/GenBank/DDBJ whole genome shotgun (WGS) entry which is preliminary data.</text>
</comment>
<dbReference type="InterPro" id="IPR017871">
    <property type="entry name" value="ABC_transporter-like_CS"/>
</dbReference>
<evidence type="ECO:0000313" key="6">
    <source>
        <dbReference type="EMBL" id="MFC0268355.1"/>
    </source>
</evidence>
<evidence type="ECO:0000256" key="4">
    <source>
        <dbReference type="ARBA" id="ARBA00022840"/>
    </source>
</evidence>
<dbReference type="InterPro" id="IPR003439">
    <property type="entry name" value="ABC_transporter-like_ATP-bd"/>
</dbReference>
<keyword evidence="4 6" id="KW-0067">ATP-binding</keyword>
<organism evidence="6 7">
    <name type="scientific">Kushneria aurantia</name>
    <dbReference type="NCBI Taxonomy" id="504092"/>
    <lineage>
        <taxon>Bacteria</taxon>
        <taxon>Pseudomonadati</taxon>
        <taxon>Pseudomonadota</taxon>
        <taxon>Gammaproteobacteria</taxon>
        <taxon>Oceanospirillales</taxon>
        <taxon>Halomonadaceae</taxon>
        <taxon>Kushneria</taxon>
    </lineage>
</organism>
<reference evidence="6 7" key="1">
    <citation type="submission" date="2024-09" db="EMBL/GenBank/DDBJ databases">
        <authorList>
            <person name="Sun Q."/>
            <person name="Mori K."/>
        </authorList>
    </citation>
    <scope>NUCLEOTIDE SEQUENCE [LARGE SCALE GENOMIC DNA]</scope>
    <source>
        <strain evidence="6 7">CCM 7415</strain>
    </source>
</reference>